<dbReference type="Gene3D" id="3.40.50.1820">
    <property type="entry name" value="alpha/beta hydrolase"/>
    <property type="match status" value="1"/>
</dbReference>
<evidence type="ECO:0000259" key="4">
    <source>
        <dbReference type="Pfam" id="PF02230"/>
    </source>
</evidence>
<dbReference type="InterPro" id="IPR003140">
    <property type="entry name" value="PLipase/COase/thioEstase"/>
</dbReference>
<dbReference type="InterPro" id="IPR050565">
    <property type="entry name" value="LYPA1-2/EST-like"/>
</dbReference>
<dbReference type="EC" id="3.1.2.22" evidence="2"/>
<reference evidence="5" key="3">
    <citation type="submission" date="2025-09" db="UniProtKB">
        <authorList>
            <consortium name="Ensembl"/>
        </authorList>
    </citation>
    <scope>IDENTIFICATION</scope>
</reference>
<gene>
    <name evidence="5" type="primary">lyplal1</name>
</gene>
<organism evidence="5 6">
    <name type="scientific">Gouania willdenowi</name>
    <name type="common">Blunt-snouted clingfish</name>
    <name type="synonym">Lepadogaster willdenowi</name>
    <dbReference type="NCBI Taxonomy" id="441366"/>
    <lineage>
        <taxon>Eukaryota</taxon>
        <taxon>Metazoa</taxon>
        <taxon>Chordata</taxon>
        <taxon>Craniata</taxon>
        <taxon>Vertebrata</taxon>
        <taxon>Euteleostomi</taxon>
        <taxon>Actinopterygii</taxon>
        <taxon>Neopterygii</taxon>
        <taxon>Teleostei</taxon>
        <taxon>Neoteleostei</taxon>
        <taxon>Acanthomorphata</taxon>
        <taxon>Ovalentaria</taxon>
        <taxon>Blenniimorphae</taxon>
        <taxon>Blenniiformes</taxon>
        <taxon>Gobiesocoidei</taxon>
        <taxon>Gobiesocidae</taxon>
        <taxon>Gobiesocinae</taxon>
        <taxon>Gouania</taxon>
    </lineage>
</organism>
<dbReference type="GO" id="GO:0052689">
    <property type="term" value="F:carboxylic ester hydrolase activity"/>
    <property type="evidence" value="ECO:0007669"/>
    <property type="project" value="TreeGrafter"/>
</dbReference>
<evidence type="ECO:0000313" key="5">
    <source>
        <dbReference type="Ensembl" id="ENSGWIP00000006580.1"/>
    </source>
</evidence>
<evidence type="ECO:0000256" key="1">
    <source>
        <dbReference type="ARBA" id="ARBA00006499"/>
    </source>
</evidence>
<dbReference type="SUPFAM" id="SSF53474">
    <property type="entry name" value="alpha/beta-Hydrolases"/>
    <property type="match status" value="1"/>
</dbReference>
<dbReference type="AlphaFoldDB" id="A0A8C5DIQ3"/>
<dbReference type="CTD" id="127018"/>
<dbReference type="OrthoDB" id="2418081at2759"/>
<keyword evidence="6" id="KW-1185">Reference proteome</keyword>
<reference evidence="5" key="1">
    <citation type="submission" date="2020-06" db="EMBL/GenBank/DDBJ databases">
        <authorList>
            <consortium name="Wellcome Sanger Institute Data Sharing"/>
        </authorList>
    </citation>
    <scope>NUCLEOTIDE SEQUENCE [LARGE SCALE GENOMIC DNA]</scope>
</reference>
<accession>A0A8C5DIQ3</accession>
<dbReference type="Proteomes" id="UP000694680">
    <property type="component" value="Chromosome 16"/>
</dbReference>
<sequence>MAAVRKLQLCAVSPTGKHTGSVIFLHGSGDTGQGLRTWVRDVMGGDLAFKHIRVIYPTAPARPYTPMHGAISTVWFDRYKISQDSPEHLESINSMCHSLGSVIDDEVRAGIPKHRMIIGGFSMGGAMAFHLVCRYHPDVAGVFALSSFLNRDSVAFQATEDRLRARLPLPELLQCHGTSDELVLHQWGEQTSGLLHKAGISTAFHSFPGLNHQLSQSEMELVKSWILTKLPANTYV</sequence>
<reference evidence="5" key="2">
    <citation type="submission" date="2025-08" db="UniProtKB">
        <authorList>
            <consortium name="Ensembl"/>
        </authorList>
    </citation>
    <scope>IDENTIFICATION</scope>
</reference>
<evidence type="ECO:0000256" key="2">
    <source>
        <dbReference type="ARBA" id="ARBA00012423"/>
    </source>
</evidence>
<dbReference type="Pfam" id="PF02230">
    <property type="entry name" value="Abhydrolase_2"/>
    <property type="match status" value="1"/>
</dbReference>
<dbReference type="Ensembl" id="ENSGWIT00000007276.1">
    <property type="protein sequence ID" value="ENSGWIP00000006580.1"/>
    <property type="gene ID" value="ENSGWIG00000003821.1"/>
</dbReference>
<dbReference type="GO" id="GO:0008474">
    <property type="term" value="F:palmitoyl-(protein) hydrolase activity"/>
    <property type="evidence" value="ECO:0007669"/>
    <property type="project" value="UniProtKB-EC"/>
</dbReference>
<evidence type="ECO:0000256" key="3">
    <source>
        <dbReference type="ARBA" id="ARBA00022801"/>
    </source>
</evidence>
<dbReference type="RefSeq" id="XP_028326550.1">
    <property type="nucleotide sequence ID" value="XM_028470749.1"/>
</dbReference>
<name>A0A8C5DIQ3_GOUWI</name>
<dbReference type="PANTHER" id="PTHR10655">
    <property type="entry name" value="LYSOPHOSPHOLIPASE-RELATED"/>
    <property type="match status" value="1"/>
</dbReference>
<dbReference type="GeneID" id="114478000"/>
<protein>
    <recommendedName>
        <fullName evidence="2">palmitoyl-protein hydrolase</fullName>
        <ecNumber evidence="2">3.1.2.22</ecNumber>
    </recommendedName>
</protein>
<dbReference type="PANTHER" id="PTHR10655:SF17">
    <property type="entry name" value="LYSOPHOSPHOLIPASE-LIKE PROTEIN 1"/>
    <property type="match status" value="1"/>
</dbReference>
<dbReference type="InterPro" id="IPR029058">
    <property type="entry name" value="AB_hydrolase_fold"/>
</dbReference>
<keyword evidence="3" id="KW-0378">Hydrolase</keyword>
<dbReference type="GO" id="GO:0005737">
    <property type="term" value="C:cytoplasm"/>
    <property type="evidence" value="ECO:0007669"/>
    <property type="project" value="TreeGrafter"/>
</dbReference>
<feature type="domain" description="Phospholipase/carboxylesterase/thioesterase" evidence="4">
    <location>
        <begin position="12"/>
        <end position="227"/>
    </location>
</feature>
<comment type="similarity">
    <text evidence="1">Belongs to the AB hydrolase superfamily. AB hydrolase 2 family.</text>
</comment>
<evidence type="ECO:0000313" key="6">
    <source>
        <dbReference type="Proteomes" id="UP000694680"/>
    </source>
</evidence>
<proteinExistence type="inferred from homology"/>